<evidence type="ECO:0000313" key="1">
    <source>
        <dbReference type="EMBL" id="GAA1234105.1"/>
    </source>
</evidence>
<dbReference type="RefSeq" id="WP_344441532.1">
    <property type="nucleotide sequence ID" value="NZ_BAAALF010000034.1"/>
</dbReference>
<organism evidence="1 2">
    <name type="scientific">Kitasatospora nipponensis</name>
    <dbReference type="NCBI Taxonomy" id="258049"/>
    <lineage>
        <taxon>Bacteria</taxon>
        <taxon>Bacillati</taxon>
        <taxon>Actinomycetota</taxon>
        <taxon>Actinomycetes</taxon>
        <taxon>Kitasatosporales</taxon>
        <taxon>Streptomycetaceae</taxon>
        <taxon>Kitasatospora</taxon>
    </lineage>
</organism>
<dbReference type="EMBL" id="BAAALF010000034">
    <property type="protein sequence ID" value="GAA1234105.1"/>
    <property type="molecule type" value="Genomic_DNA"/>
</dbReference>
<name>A0ABN1W470_9ACTN</name>
<comment type="caution">
    <text evidence="1">The sequence shown here is derived from an EMBL/GenBank/DDBJ whole genome shotgun (WGS) entry which is preliminary data.</text>
</comment>
<accession>A0ABN1W470</accession>
<protein>
    <recommendedName>
        <fullName evidence="3">Sigma-70-like protein</fullName>
    </recommendedName>
</protein>
<sequence length="114" mass="12060">MPSEARPRAIDTANIATPTDVPPAALISMAHRRDTHLARALGRRQDLGSTTAADPLAALALGVAITREVLQEQRLLVQAAVERGCSWEEIGCALDTPAATVKDAFTSSTDKQAK</sequence>
<evidence type="ECO:0008006" key="3">
    <source>
        <dbReference type="Google" id="ProtNLM"/>
    </source>
</evidence>
<reference evidence="1 2" key="1">
    <citation type="journal article" date="2019" name="Int. J. Syst. Evol. Microbiol.">
        <title>The Global Catalogue of Microorganisms (GCM) 10K type strain sequencing project: providing services to taxonomists for standard genome sequencing and annotation.</title>
        <authorList>
            <consortium name="The Broad Institute Genomics Platform"/>
            <consortium name="The Broad Institute Genome Sequencing Center for Infectious Disease"/>
            <person name="Wu L."/>
            <person name="Ma J."/>
        </authorList>
    </citation>
    <scope>NUCLEOTIDE SEQUENCE [LARGE SCALE GENOMIC DNA]</scope>
    <source>
        <strain evidence="1 2">JCM 13004</strain>
    </source>
</reference>
<proteinExistence type="predicted"/>
<keyword evidence="2" id="KW-1185">Reference proteome</keyword>
<dbReference type="Proteomes" id="UP001500037">
    <property type="component" value="Unassembled WGS sequence"/>
</dbReference>
<evidence type="ECO:0000313" key="2">
    <source>
        <dbReference type="Proteomes" id="UP001500037"/>
    </source>
</evidence>
<gene>
    <name evidence="1" type="ORF">GCM10009665_25460</name>
</gene>